<dbReference type="InterPro" id="IPR023753">
    <property type="entry name" value="FAD/NAD-binding_dom"/>
</dbReference>
<name>A0A5Q2FAL6_9ACTN</name>
<dbReference type="Proteomes" id="UP000386847">
    <property type="component" value="Chromosome"/>
</dbReference>
<evidence type="ECO:0000259" key="13">
    <source>
        <dbReference type="Pfam" id="PF07992"/>
    </source>
</evidence>
<evidence type="ECO:0000256" key="7">
    <source>
        <dbReference type="ARBA" id="ARBA00023284"/>
    </source>
</evidence>
<evidence type="ECO:0000259" key="12">
    <source>
        <dbReference type="Pfam" id="PF02852"/>
    </source>
</evidence>
<accession>A0A5Q2FAL6</accession>
<dbReference type="RefSeq" id="WP_153572491.1">
    <property type="nucleotide sequence ID" value="NZ_CP045725.1"/>
</dbReference>
<evidence type="ECO:0000256" key="9">
    <source>
        <dbReference type="PIRSR" id="PIRSR000350-3"/>
    </source>
</evidence>
<keyword evidence="15" id="KW-1185">Reference proteome</keyword>
<sequence>MRHVDLCVIGSGSGNSIVDERFADRRVAIVDAGVGPQQAFGGTCLNLGCIPTKMYVYPADLAAEVDHARALGVDLRLDGVHWRAIRDRIFGRIDPIAEAGRRWRASGMANVELLRGRAHFVGPRALRVVGAEGAAEDLTADQVVIAAGSRPRSVDVPGADRVVLHTSDTVMRLEELPREMVIVGGGYIGLEFAHVFASFGVDVTILNRAGMLLRKEDEDVALRATQVASQRCHVHLQQHLDAFEPLDGGRIRVRATGPSGPRAYDTDLVLVAIGRIPNGDRLGVEATGLTLTPDGRIPVDEHQRTPVEGIWALGDVSSPYLLKHVANAEARTVQHNLLHPDDLVATDHRFVPHAVFGSPQIAATGLTEQEARGRGLRYITATQDYRDVAYGWAMEDDGHFCKLLADPATGQLLGAHIIGPQASVLLQPLVQAAALGLDLRTLARSQYWIHPALTEVVENALLALPWPEAA</sequence>
<evidence type="ECO:0000256" key="3">
    <source>
        <dbReference type="ARBA" id="ARBA00022827"/>
    </source>
</evidence>
<evidence type="ECO:0000256" key="4">
    <source>
        <dbReference type="ARBA" id="ARBA00023002"/>
    </source>
</evidence>
<comment type="similarity">
    <text evidence="1 11">Belongs to the class-I pyridine nucleotide-disulfide oxidoreductase family.</text>
</comment>
<dbReference type="Pfam" id="PF02852">
    <property type="entry name" value="Pyr_redox_dim"/>
    <property type="match status" value="1"/>
</dbReference>
<evidence type="ECO:0000313" key="15">
    <source>
        <dbReference type="Proteomes" id="UP000386847"/>
    </source>
</evidence>
<feature type="domain" description="FAD/NAD(P)-binding" evidence="13">
    <location>
        <begin position="5"/>
        <end position="328"/>
    </location>
</feature>
<dbReference type="KEGG" id="rain:Rai3103_10060"/>
<dbReference type="EMBL" id="CP045725">
    <property type="protein sequence ID" value="QGF23962.1"/>
    <property type="molecule type" value="Genomic_DNA"/>
</dbReference>
<evidence type="ECO:0000256" key="6">
    <source>
        <dbReference type="ARBA" id="ARBA00023157"/>
    </source>
</evidence>
<evidence type="ECO:0000256" key="2">
    <source>
        <dbReference type="ARBA" id="ARBA00022630"/>
    </source>
</evidence>
<keyword evidence="3 9" id="KW-0274">FAD</keyword>
<dbReference type="GO" id="GO:0004148">
    <property type="term" value="F:dihydrolipoyl dehydrogenase (NADH) activity"/>
    <property type="evidence" value="ECO:0007669"/>
    <property type="project" value="TreeGrafter"/>
</dbReference>
<evidence type="ECO:0000313" key="14">
    <source>
        <dbReference type="EMBL" id="QGF23962.1"/>
    </source>
</evidence>
<dbReference type="GO" id="GO:0050660">
    <property type="term" value="F:flavin adenine dinucleotide binding"/>
    <property type="evidence" value="ECO:0007669"/>
    <property type="project" value="TreeGrafter"/>
</dbReference>
<dbReference type="PIRSF" id="PIRSF000350">
    <property type="entry name" value="Mercury_reductase_MerA"/>
    <property type="match status" value="1"/>
</dbReference>
<keyword evidence="7 11" id="KW-0676">Redox-active center</keyword>
<dbReference type="PANTHER" id="PTHR22912">
    <property type="entry name" value="DISULFIDE OXIDOREDUCTASE"/>
    <property type="match status" value="1"/>
</dbReference>
<dbReference type="InterPro" id="IPR050151">
    <property type="entry name" value="Class-I_Pyr_Nuc-Dis_Oxidored"/>
</dbReference>
<evidence type="ECO:0000256" key="10">
    <source>
        <dbReference type="PIRSR" id="PIRSR000350-4"/>
    </source>
</evidence>
<feature type="binding site" evidence="9">
    <location>
        <position position="53"/>
    </location>
    <ligand>
        <name>FAD</name>
        <dbReference type="ChEBI" id="CHEBI:57692"/>
    </ligand>
</feature>
<gene>
    <name evidence="14" type="ORF">Rai3103_10060</name>
</gene>
<evidence type="ECO:0000256" key="11">
    <source>
        <dbReference type="RuleBase" id="RU003691"/>
    </source>
</evidence>
<dbReference type="Gene3D" id="3.30.390.30">
    <property type="match status" value="1"/>
</dbReference>
<dbReference type="Gene3D" id="3.50.50.60">
    <property type="entry name" value="FAD/NAD(P)-binding domain"/>
    <property type="match status" value="2"/>
</dbReference>
<dbReference type="InterPro" id="IPR036188">
    <property type="entry name" value="FAD/NAD-bd_sf"/>
</dbReference>
<evidence type="ECO:0000256" key="5">
    <source>
        <dbReference type="ARBA" id="ARBA00023027"/>
    </source>
</evidence>
<dbReference type="PANTHER" id="PTHR22912:SF217">
    <property type="entry name" value="DIHYDROLIPOYL DEHYDROGENASE"/>
    <property type="match status" value="1"/>
</dbReference>
<proteinExistence type="inferred from homology"/>
<keyword evidence="4 11" id="KW-0560">Oxidoreductase</keyword>
<dbReference type="Pfam" id="PF07992">
    <property type="entry name" value="Pyr_redox_2"/>
    <property type="match status" value="1"/>
</dbReference>
<dbReference type="AlphaFoldDB" id="A0A5Q2FAL6"/>
<dbReference type="SUPFAM" id="SSF51905">
    <property type="entry name" value="FAD/NAD(P)-binding domain"/>
    <property type="match status" value="1"/>
</dbReference>
<dbReference type="InterPro" id="IPR001100">
    <property type="entry name" value="Pyr_nuc-diS_OxRdtase"/>
</dbReference>
<keyword evidence="6" id="KW-1015">Disulfide bond</keyword>
<dbReference type="InterPro" id="IPR004099">
    <property type="entry name" value="Pyr_nucl-diS_OxRdtase_dimer"/>
</dbReference>
<organism evidence="14 15">
    <name type="scientific">Raineyella fluvialis</name>
    <dbReference type="NCBI Taxonomy" id="2662261"/>
    <lineage>
        <taxon>Bacteria</taxon>
        <taxon>Bacillati</taxon>
        <taxon>Actinomycetota</taxon>
        <taxon>Actinomycetes</taxon>
        <taxon>Propionibacteriales</taxon>
        <taxon>Propionibacteriaceae</taxon>
        <taxon>Raineyella</taxon>
    </lineage>
</organism>
<feature type="disulfide bond" description="Redox-active" evidence="10">
    <location>
        <begin position="44"/>
        <end position="49"/>
    </location>
</feature>
<keyword evidence="2 11" id="KW-0285">Flavoprotein</keyword>
<reference evidence="14 15" key="1">
    <citation type="submission" date="2019-10" db="EMBL/GenBank/DDBJ databases">
        <title>Genomic analysis of Raineyella sp. CBA3103.</title>
        <authorList>
            <person name="Roh S.W."/>
        </authorList>
    </citation>
    <scope>NUCLEOTIDE SEQUENCE [LARGE SCALE GENOMIC DNA]</scope>
    <source>
        <strain evidence="14 15">CBA3103</strain>
    </source>
</reference>
<dbReference type="SUPFAM" id="SSF55424">
    <property type="entry name" value="FAD/NAD-linked reductases, dimerisation (C-terminal) domain"/>
    <property type="match status" value="1"/>
</dbReference>
<keyword evidence="9" id="KW-0547">Nucleotide-binding</keyword>
<dbReference type="InterPro" id="IPR012999">
    <property type="entry name" value="Pyr_OxRdtase_I_AS"/>
</dbReference>
<feature type="active site" description="Proton acceptor" evidence="8">
    <location>
        <position position="450"/>
    </location>
</feature>
<feature type="binding site" evidence="9">
    <location>
        <position position="315"/>
    </location>
    <ligand>
        <name>FAD</name>
        <dbReference type="ChEBI" id="CHEBI:57692"/>
    </ligand>
</feature>
<dbReference type="InterPro" id="IPR016156">
    <property type="entry name" value="FAD/NAD-linked_Rdtase_dimer_sf"/>
</dbReference>
<dbReference type="GO" id="GO:0006103">
    <property type="term" value="P:2-oxoglutarate metabolic process"/>
    <property type="evidence" value="ECO:0007669"/>
    <property type="project" value="TreeGrafter"/>
</dbReference>
<protein>
    <submittedName>
        <fullName evidence="14">Mycothione reductase</fullName>
        <ecNumber evidence="14">1.8.1.15</ecNumber>
    </submittedName>
</protein>
<dbReference type="PRINTS" id="PR00368">
    <property type="entry name" value="FADPNR"/>
</dbReference>
<comment type="cofactor">
    <cofactor evidence="9">
        <name>FAD</name>
        <dbReference type="ChEBI" id="CHEBI:57692"/>
    </cofactor>
    <text evidence="9">Binds 1 FAD per subunit.</text>
</comment>
<dbReference type="NCBIfam" id="NF005884">
    <property type="entry name" value="PRK07846.1"/>
    <property type="match status" value="1"/>
</dbReference>
<feature type="binding site" evidence="9">
    <location>
        <begin position="184"/>
        <end position="191"/>
    </location>
    <ligand>
        <name>NAD(+)</name>
        <dbReference type="ChEBI" id="CHEBI:57540"/>
    </ligand>
</feature>
<dbReference type="EC" id="1.8.1.15" evidence="14"/>
<evidence type="ECO:0000256" key="1">
    <source>
        <dbReference type="ARBA" id="ARBA00007532"/>
    </source>
</evidence>
<dbReference type="GO" id="GO:0050627">
    <property type="term" value="F:mycothione reductase [NAD(P)H] activity"/>
    <property type="evidence" value="ECO:0007669"/>
    <property type="project" value="UniProtKB-EC"/>
</dbReference>
<feature type="domain" description="Pyridine nucleotide-disulphide oxidoreductase dimerisation" evidence="12">
    <location>
        <begin position="351"/>
        <end position="460"/>
    </location>
</feature>
<dbReference type="PRINTS" id="PR00411">
    <property type="entry name" value="PNDRDTASEI"/>
</dbReference>
<dbReference type="PROSITE" id="PS00076">
    <property type="entry name" value="PYRIDINE_REDOX_1"/>
    <property type="match status" value="1"/>
</dbReference>
<evidence type="ECO:0000256" key="8">
    <source>
        <dbReference type="PIRSR" id="PIRSR000350-2"/>
    </source>
</evidence>
<keyword evidence="5 9" id="KW-0520">NAD</keyword>
<feature type="binding site" evidence="9">
    <location>
        <position position="274"/>
    </location>
    <ligand>
        <name>NAD(+)</name>
        <dbReference type="ChEBI" id="CHEBI:57540"/>
    </ligand>
</feature>